<protein>
    <recommendedName>
        <fullName evidence="4">PLC-like phosphodiesterase</fullName>
    </recommendedName>
</protein>
<dbReference type="PANTHER" id="PTHR13593:SF80">
    <property type="entry name" value="PLC-LIKE PHOSPHODIESTERASE"/>
    <property type="match status" value="1"/>
</dbReference>
<dbReference type="AlphaFoldDB" id="A0A0A1TG24"/>
<accession>A0A0A1TG24</accession>
<name>A0A0A1TG24_9HYPO</name>
<evidence type="ECO:0008006" key="4">
    <source>
        <dbReference type="Google" id="ProtNLM"/>
    </source>
</evidence>
<dbReference type="STRING" id="1531966.A0A0A1TG24"/>
<keyword evidence="1" id="KW-0732">Signal</keyword>
<feature type="chain" id="PRO_5001990216" description="PLC-like phosphodiesterase" evidence="1">
    <location>
        <begin position="21"/>
        <end position="356"/>
    </location>
</feature>
<dbReference type="GO" id="GO:0008081">
    <property type="term" value="F:phosphoric diester hydrolase activity"/>
    <property type="evidence" value="ECO:0007669"/>
    <property type="project" value="InterPro"/>
</dbReference>
<evidence type="ECO:0000313" key="3">
    <source>
        <dbReference type="Proteomes" id="UP000039046"/>
    </source>
</evidence>
<proteinExistence type="predicted"/>
<reference evidence="2 3" key="1">
    <citation type="journal article" date="2015" name="Genome Announc.">
        <title>Draft Genome Sequence and Gene Annotation of the Entomopathogenic Fungus Verticillium hemipterigenum.</title>
        <authorList>
            <person name="Horn F."/>
            <person name="Habel A."/>
            <person name="Scharf D.H."/>
            <person name="Dworschak J."/>
            <person name="Brakhage A.A."/>
            <person name="Guthke R."/>
            <person name="Hertweck C."/>
            <person name="Linde J."/>
        </authorList>
    </citation>
    <scope>NUCLEOTIDE SEQUENCE [LARGE SCALE GENOMIC DNA]</scope>
</reference>
<dbReference type="InterPro" id="IPR017946">
    <property type="entry name" value="PLC-like_Pdiesterase_TIM-brl"/>
</dbReference>
<keyword evidence="3" id="KW-1185">Reference proteome</keyword>
<dbReference type="Proteomes" id="UP000039046">
    <property type="component" value="Unassembled WGS sequence"/>
</dbReference>
<evidence type="ECO:0000313" key="2">
    <source>
        <dbReference type="EMBL" id="CEJ89365.1"/>
    </source>
</evidence>
<dbReference type="EMBL" id="CDHN01000002">
    <property type="protein sequence ID" value="CEJ89365.1"/>
    <property type="molecule type" value="Genomic_DNA"/>
</dbReference>
<dbReference type="SUPFAM" id="SSF51695">
    <property type="entry name" value="PLC-like phosphodiesterases"/>
    <property type="match status" value="1"/>
</dbReference>
<dbReference type="Pfam" id="PF26146">
    <property type="entry name" value="PI-PLC_X"/>
    <property type="match status" value="1"/>
</dbReference>
<dbReference type="HOGENOM" id="CLU_037358_1_0_1"/>
<evidence type="ECO:0000256" key="1">
    <source>
        <dbReference type="SAM" id="SignalP"/>
    </source>
</evidence>
<dbReference type="PANTHER" id="PTHR13593">
    <property type="match status" value="1"/>
</dbReference>
<dbReference type="OrthoDB" id="7984201at2759"/>
<gene>
    <name evidence="2" type="ORF">VHEMI05211</name>
</gene>
<dbReference type="InterPro" id="IPR051057">
    <property type="entry name" value="PI-PLC_domain"/>
</dbReference>
<dbReference type="GO" id="GO:0006629">
    <property type="term" value="P:lipid metabolic process"/>
    <property type="evidence" value="ECO:0007669"/>
    <property type="project" value="InterPro"/>
</dbReference>
<organism evidence="2 3">
    <name type="scientific">[Torrubiella] hemipterigena</name>
    <dbReference type="NCBI Taxonomy" id="1531966"/>
    <lineage>
        <taxon>Eukaryota</taxon>
        <taxon>Fungi</taxon>
        <taxon>Dikarya</taxon>
        <taxon>Ascomycota</taxon>
        <taxon>Pezizomycotina</taxon>
        <taxon>Sordariomycetes</taxon>
        <taxon>Hypocreomycetidae</taxon>
        <taxon>Hypocreales</taxon>
        <taxon>Clavicipitaceae</taxon>
        <taxon>Clavicipitaceae incertae sedis</taxon>
        <taxon>'Torrubiella' clade</taxon>
    </lineage>
</organism>
<feature type="signal peptide" evidence="1">
    <location>
        <begin position="1"/>
        <end position="20"/>
    </location>
</feature>
<dbReference type="Gene3D" id="3.20.20.190">
    <property type="entry name" value="Phosphatidylinositol (PI) phosphodiesterase"/>
    <property type="match status" value="1"/>
</dbReference>
<sequence length="356" mass="37832">MFNLQSLLAAALLGAASVAAAPQTTGASGAACNNSPSLCNRPYNTITHMGAHDAAFLRDASTQNSIAGNQYKNATVALDAGLRLLQAQVHKSDNALRLCHTSCKLLDAGPLQNWLAAINVWMAKNPNEVVTIILVNSDSASASELGAVFQRSGISKYGYTPAGSTATGNWPTLQTMINQNTRLVSYVTNAKYDSSVPYLLPEFNYVFETPFEVTSLDGFNCSLDRPKALGTSGASAVSQNYLSLVNHFKYQQLLAGVLVPDTDKLSIVNSPETSTTGNLGLHLKNCQSEWGARPNYVLVDFWNQENPLAAADALNGVSDFAGRKITTEATSKATEQFQGMAKGALLAFCAAALLIL</sequence>